<feature type="region of interest" description="Disordered" evidence="7">
    <location>
        <begin position="1"/>
        <end position="75"/>
    </location>
</feature>
<accession>A0A9W7F2Y1</accession>
<feature type="region of interest" description="Disordered" evidence="7">
    <location>
        <begin position="504"/>
        <end position="581"/>
    </location>
</feature>
<dbReference type="Proteomes" id="UP001165160">
    <property type="component" value="Unassembled WGS sequence"/>
</dbReference>
<evidence type="ECO:0000256" key="5">
    <source>
        <dbReference type="ARBA" id="ARBA00023242"/>
    </source>
</evidence>
<dbReference type="InterPro" id="IPR011011">
    <property type="entry name" value="Znf_FYVE_PHD"/>
</dbReference>
<dbReference type="GO" id="GO:0003682">
    <property type="term" value="F:chromatin binding"/>
    <property type="evidence" value="ECO:0007669"/>
    <property type="project" value="TreeGrafter"/>
</dbReference>
<protein>
    <recommendedName>
        <fullName evidence="8">PHD-type domain-containing protein</fullName>
    </recommendedName>
</protein>
<name>A0A9W7F2Y1_9STRA</name>
<dbReference type="GO" id="GO:0003677">
    <property type="term" value="F:DNA binding"/>
    <property type="evidence" value="ECO:0007669"/>
    <property type="project" value="TreeGrafter"/>
</dbReference>
<feature type="compositionally biased region" description="Low complexity" evidence="7">
    <location>
        <begin position="15"/>
        <end position="48"/>
    </location>
</feature>
<keyword evidence="10" id="KW-1185">Reference proteome</keyword>
<feature type="compositionally biased region" description="Basic residues" evidence="7">
    <location>
        <begin position="1"/>
        <end position="14"/>
    </location>
</feature>
<feature type="compositionally biased region" description="Low complexity" evidence="7">
    <location>
        <begin position="65"/>
        <end position="75"/>
    </location>
</feature>
<dbReference type="PROSITE" id="PS01359">
    <property type="entry name" value="ZF_PHD_1"/>
    <property type="match status" value="1"/>
</dbReference>
<dbReference type="Gene3D" id="3.30.40.10">
    <property type="entry name" value="Zinc/RING finger domain, C3HC4 (zinc finger)"/>
    <property type="match status" value="2"/>
</dbReference>
<dbReference type="PANTHER" id="PTHR12628">
    <property type="entry name" value="POLYCOMB-LIKE TRANSCRIPTION FACTOR"/>
    <property type="match status" value="1"/>
</dbReference>
<dbReference type="InterPro" id="IPR019787">
    <property type="entry name" value="Znf_PHD-finger"/>
</dbReference>
<dbReference type="PROSITE" id="PS50016">
    <property type="entry name" value="ZF_PHD_2"/>
    <property type="match status" value="2"/>
</dbReference>
<dbReference type="SMART" id="SM00249">
    <property type="entry name" value="PHD"/>
    <property type="match status" value="2"/>
</dbReference>
<dbReference type="GO" id="GO:0008270">
    <property type="term" value="F:zinc ion binding"/>
    <property type="evidence" value="ECO:0007669"/>
    <property type="project" value="UniProtKB-KW"/>
</dbReference>
<keyword evidence="2" id="KW-0479">Metal-binding</keyword>
<evidence type="ECO:0000256" key="4">
    <source>
        <dbReference type="ARBA" id="ARBA00022833"/>
    </source>
</evidence>
<proteinExistence type="predicted"/>
<reference evidence="10" key="1">
    <citation type="journal article" date="2023" name="Commun. Biol.">
        <title>Genome analysis of Parmales, the sister group of diatoms, reveals the evolutionary specialization of diatoms from phago-mixotrophs to photoautotrophs.</title>
        <authorList>
            <person name="Ban H."/>
            <person name="Sato S."/>
            <person name="Yoshikawa S."/>
            <person name="Yamada K."/>
            <person name="Nakamura Y."/>
            <person name="Ichinomiya M."/>
            <person name="Sato N."/>
            <person name="Blanc-Mathieu R."/>
            <person name="Endo H."/>
            <person name="Kuwata A."/>
            <person name="Ogata H."/>
        </authorList>
    </citation>
    <scope>NUCLEOTIDE SEQUENCE [LARGE SCALE GENOMIC DNA]</scope>
    <source>
        <strain evidence="10">NIES 3699</strain>
    </source>
</reference>
<comment type="subcellular location">
    <subcellularLocation>
        <location evidence="1">Nucleus</location>
    </subcellularLocation>
</comment>
<feature type="domain" description="PHD-type" evidence="8">
    <location>
        <begin position="84"/>
        <end position="144"/>
    </location>
</feature>
<feature type="compositionally biased region" description="Acidic residues" evidence="7">
    <location>
        <begin position="379"/>
        <end position="404"/>
    </location>
</feature>
<dbReference type="EMBL" id="BRXX01000245">
    <property type="protein sequence ID" value="GMI00191.1"/>
    <property type="molecule type" value="Genomic_DNA"/>
</dbReference>
<dbReference type="PANTHER" id="PTHR12628:SF10">
    <property type="entry name" value="HOMEOBOX DOMAIN-CONTAINING PROTEIN"/>
    <property type="match status" value="1"/>
</dbReference>
<feature type="domain" description="PHD-type" evidence="8">
    <location>
        <begin position="255"/>
        <end position="311"/>
    </location>
</feature>
<evidence type="ECO:0000256" key="2">
    <source>
        <dbReference type="ARBA" id="ARBA00022723"/>
    </source>
</evidence>
<feature type="compositionally biased region" description="Basic and acidic residues" evidence="7">
    <location>
        <begin position="358"/>
        <end position="368"/>
    </location>
</feature>
<evidence type="ECO:0000313" key="9">
    <source>
        <dbReference type="EMBL" id="GMI00191.1"/>
    </source>
</evidence>
<evidence type="ECO:0000256" key="3">
    <source>
        <dbReference type="ARBA" id="ARBA00022771"/>
    </source>
</evidence>
<evidence type="ECO:0000256" key="1">
    <source>
        <dbReference type="ARBA" id="ARBA00004123"/>
    </source>
</evidence>
<comment type="caution">
    <text evidence="9">The sequence shown here is derived from an EMBL/GenBank/DDBJ whole genome shotgun (WGS) entry which is preliminary data.</text>
</comment>
<sequence>MSPHNTRGKSRAKKSTTNTNTNTNTMMTNTNSTTTTASTTTSTTTTSSKPKLKGKVCPPCPPSPSSSTSSKASSTGTSSHALSDIICVLCGSGSSTPSNDILLCDGPSPSIDCPHGETFHQLCTAPPTFTIPRDSWSCPSCTLSSSPSPPKVSDLVKQSASRFLKTLKSLLSQIRFSETTIEAYTSTSKSVSLLLKTHRMPLELLRASTKLEKTKLKIRDLILQLDSYIVSPSLNGDPRFQSDDISDDSGVNTSDVICTLCRGGECEEGNDIIMCDGKACFRAFHVECVGVEGHESWGEEEDWQCVWCELRGEGLEVLNEYFPVGGGCGVLSPRSPGGGRKVRVRWEEPGEVFEGQEEIVKEKERREEEGWDGDLIGEGGEESGGEWETFEGEDEEDESDEDFVEGQKEDREDGEGEDDNDNDDEDTDSEEELDTFKIDKSEINQLSDVDSDVESEDGYGLRRRAPKPLTISNPFPLGNIGDFDEANIVSGSRRRKKVDYAKMNDSLFGGLTPRKQKRMFGDEAAGWESPAKKKTKKKKKGGKKDDSDESDDSEDGEEDGEEEEEDGDDEEDESDDDSESD</sequence>
<feature type="region of interest" description="Disordered" evidence="7">
    <location>
        <begin position="355"/>
        <end position="479"/>
    </location>
</feature>
<feature type="compositionally biased region" description="Basic residues" evidence="7">
    <location>
        <begin position="532"/>
        <end position="542"/>
    </location>
</feature>
<evidence type="ECO:0000259" key="8">
    <source>
        <dbReference type="PROSITE" id="PS50016"/>
    </source>
</evidence>
<dbReference type="GO" id="GO:0045814">
    <property type="term" value="P:negative regulation of gene expression, epigenetic"/>
    <property type="evidence" value="ECO:0007669"/>
    <property type="project" value="TreeGrafter"/>
</dbReference>
<feature type="compositionally biased region" description="Acidic residues" evidence="7">
    <location>
        <begin position="412"/>
        <end position="433"/>
    </location>
</feature>
<evidence type="ECO:0000313" key="10">
    <source>
        <dbReference type="Proteomes" id="UP001165160"/>
    </source>
</evidence>
<keyword evidence="4" id="KW-0862">Zinc</keyword>
<dbReference type="InterPro" id="IPR001965">
    <property type="entry name" value="Znf_PHD"/>
</dbReference>
<gene>
    <name evidence="9" type="ORF">TrVE_jg8509</name>
</gene>
<evidence type="ECO:0000256" key="7">
    <source>
        <dbReference type="SAM" id="MobiDB-lite"/>
    </source>
</evidence>
<dbReference type="InterPro" id="IPR019786">
    <property type="entry name" value="Zinc_finger_PHD-type_CS"/>
</dbReference>
<dbReference type="SUPFAM" id="SSF57903">
    <property type="entry name" value="FYVE/PHD zinc finger"/>
    <property type="match status" value="2"/>
</dbReference>
<dbReference type="GO" id="GO:0005634">
    <property type="term" value="C:nucleus"/>
    <property type="evidence" value="ECO:0007669"/>
    <property type="project" value="UniProtKB-SubCell"/>
</dbReference>
<dbReference type="InterPro" id="IPR013083">
    <property type="entry name" value="Znf_RING/FYVE/PHD"/>
</dbReference>
<keyword evidence="5" id="KW-0539">Nucleus</keyword>
<feature type="compositionally biased region" description="Acidic residues" evidence="7">
    <location>
        <begin position="547"/>
        <end position="581"/>
    </location>
</feature>
<keyword evidence="3 6" id="KW-0863">Zinc-finger</keyword>
<evidence type="ECO:0000256" key="6">
    <source>
        <dbReference type="PROSITE-ProRule" id="PRU00146"/>
    </source>
</evidence>
<organism evidence="9 10">
    <name type="scientific">Triparma verrucosa</name>
    <dbReference type="NCBI Taxonomy" id="1606542"/>
    <lineage>
        <taxon>Eukaryota</taxon>
        <taxon>Sar</taxon>
        <taxon>Stramenopiles</taxon>
        <taxon>Ochrophyta</taxon>
        <taxon>Bolidophyceae</taxon>
        <taxon>Parmales</taxon>
        <taxon>Triparmaceae</taxon>
        <taxon>Triparma</taxon>
    </lineage>
</organism>
<dbReference type="AlphaFoldDB" id="A0A9W7F2Y1"/>